<dbReference type="InterPro" id="IPR046623">
    <property type="entry name" value="DUF6536"/>
</dbReference>
<dbReference type="PANTHER" id="PTHR35395">
    <property type="entry name" value="DUF6536 DOMAIN-CONTAINING PROTEIN"/>
    <property type="match status" value="1"/>
</dbReference>
<sequence length="469" mass="52611">MRLLPEKSKLLPSGKALVPRSRWRRGAFFSAMAAFFTFTINLSFILWATSNRAQTLDRGIGTISEGTCPKIKQWNTTVHITINIISTILLAGSDYCMQCLIAPTRLEVDEAHSRLKSLEIGVPSIRNFWNITFKRKILWPLLSISSFPLHLLYDIIYFCSLSFNEYAVYTVNAQFLEVNNPEAFLGLDYKTVYIKLHAAVKANELKPLSLQECLNKYSVAIQSSRGALLLVVADDVKDDEAWRKYTIGGSNPLCWAVTALNLLKGILMLFVAFGSDEETPLLTVGDAVASCMKEEDTSTESMCLAPRARIKKQNWDKIAVPYEAKPRRKFAAASFVRWITCISLWGVDPNYGITKYGLGEVHALTIMNNYELFGEIADQLLINVMLANTPQVIVSLLYFNYNALFTSISVATEWDSAAISAACHPGTYEKDAWKMPLRWGVVSEPRVEPRHCSFSSKPVEKPVEGQPYA</sequence>
<comment type="caution">
    <text evidence="3">The sequence shown here is derived from an EMBL/GenBank/DDBJ whole genome shotgun (WGS) entry which is preliminary data.</text>
</comment>
<protein>
    <recommendedName>
        <fullName evidence="2">DUF6536 domain-containing protein</fullName>
    </recommendedName>
</protein>
<keyword evidence="1" id="KW-0812">Transmembrane</keyword>
<feature type="transmembrane region" description="Helical" evidence="1">
    <location>
        <begin position="27"/>
        <end position="48"/>
    </location>
</feature>
<dbReference type="PANTHER" id="PTHR35395:SF1">
    <property type="entry name" value="DUF6536 DOMAIN-CONTAINING PROTEIN"/>
    <property type="match status" value="1"/>
</dbReference>
<keyword evidence="1" id="KW-1133">Transmembrane helix</keyword>
<evidence type="ECO:0000313" key="4">
    <source>
        <dbReference type="Proteomes" id="UP000652219"/>
    </source>
</evidence>
<evidence type="ECO:0000256" key="1">
    <source>
        <dbReference type="SAM" id="Phobius"/>
    </source>
</evidence>
<evidence type="ECO:0000313" key="3">
    <source>
        <dbReference type="EMBL" id="KAF6802448.1"/>
    </source>
</evidence>
<gene>
    <name evidence="3" type="ORF">CSOJ01_11575</name>
</gene>
<name>A0A8H6IXQ8_9PEZI</name>
<accession>A0A8H6IXQ8</accession>
<dbReference type="AlphaFoldDB" id="A0A8H6IXQ8"/>
<keyword evidence="1" id="KW-0472">Membrane</keyword>
<feature type="domain" description="DUF6536" evidence="2">
    <location>
        <begin position="23"/>
        <end position="177"/>
    </location>
</feature>
<dbReference type="EMBL" id="WIGN01000271">
    <property type="protein sequence ID" value="KAF6802448.1"/>
    <property type="molecule type" value="Genomic_DNA"/>
</dbReference>
<evidence type="ECO:0000259" key="2">
    <source>
        <dbReference type="Pfam" id="PF20163"/>
    </source>
</evidence>
<organism evidence="3 4">
    <name type="scientific">Colletotrichum sojae</name>
    <dbReference type="NCBI Taxonomy" id="2175907"/>
    <lineage>
        <taxon>Eukaryota</taxon>
        <taxon>Fungi</taxon>
        <taxon>Dikarya</taxon>
        <taxon>Ascomycota</taxon>
        <taxon>Pezizomycotina</taxon>
        <taxon>Sordariomycetes</taxon>
        <taxon>Hypocreomycetidae</taxon>
        <taxon>Glomerellales</taxon>
        <taxon>Glomerellaceae</taxon>
        <taxon>Colletotrichum</taxon>
        <taxon>Colletotrichum orchidearum species complex</taxon>
    </lineage>
</organism>
<dbReference type="Pfam" id="PF20163">
    <property type="entry name" value="DUF6536"/>
    <property type="match status" value="1"/>
</dbReference>
<keyword evidence="4" id="KW-1185">Reference proteome</keyword>
<dbReference type="Proteomes" id="UP000652219">
    <property type="component" value="Unassembled WGS sequence"/>
</dbReference>
<reference evidence="3 4" key="1">
    <citation type="journal article" date="2020" name="Phytopathology">
        <title>Genome Sequence Resources of Colletotrichum truncatum, C. plurivorum, C. musicola, and C. sojae: Four Species Pathogenic to Soybean (Glycine max).</title>
        <authorList>
            <person name="Rogerio F."/>
            <person name="Boufleur T.R."/>
            <person name="Ciampi-Guillardi M."/>
            <person name="Sukno S.A."/>
            <person name="Thon M.R."/>
            <person name="Massola Junior N.S."/>
            <person name="Baroncelli R."/>
        </authorList>
    </citation>
    <scope>NUCLEOTIDE SEQUENCE [LARGE SCALE GENOMIC DNA]</scope>
    <source>
        <strain evidence="3 4">LFN0009</strain>
    </source>
</reference>
<proteinExistence type="predicted"/>